<name>A0AA37FKJ1_AQUAC</name>
<evidence type="ECO:0000313" key="2">
    <source>
        <dbReference type="EMBL" id="GIZ91879.1"/>
    </source>
</evidence>
<dbReference type="RefSeq" id="WP_203789411.1">
    <property type="nucleotide sequence ID" value="NZ_AP024354.1"/>
</dbReference>
<dbReference type="Proteomes" id="UP000887212">
    <property type="component" value="Unassembled WGS sequence"/>
</dbReference>
<evidence type="ECO:0000313" key="1">
    <source>
        <dbReference type="EMBL" id="GIZ87315.1"/>
    </source>
</evidence>
<protein>
    <submittedName>
        <fullName evidence="1">Uncharacterized protein</fullName>
    </submittedName>
</protein>
<proteinExistence type="predicted"/>
<dbReference type="EMBL" id="BPMS01000002">
    <property type="protein sequence ID" value="GIZ87315.1"/>
    <property type="molecule type" value="Genomic_DNA"/>
</dbReference>
<gene>
    <name evidence="1" type="ORF">KAM435_06420</name>
    <name evidence="2" type="ORF">KAM436_08470</name>
</gene>
<dbReference type="EMBL" id="BPMT01000002">
    <property type="protein sequence ID" value="GIZ91879.1"/>
    <property type="molecule type" value="Genomic_DNA"/>
</dbReference>
<sequence>MIIHSWGQTVTTHDSDGFHIYDRDATVRLKNGKCILEPGNSNNIFDLNANFLATRLDTDETEILGEDLTWIFPGTIRSHCNNHFFGITWQAGEEKEYVAMTMAGDELFKLPYRPDEVFCEENNIIAGHNDQWKIYSLDGQMIYSCEGRVHWQHYPLGRICSKACFFESPIQDGSYQVFDLIRQKPAAQIKVDGTILGVLPIRESRILVVDHSGLFVVSLDETGINVGEKHAFQIRKELSNAEFNPRGAKIWSDGVYAYIATESPFNDGVHLLVSASLEDGKPIQQMSWENEWAVIGNAGFICNHNHLQLRRRQVMSDGGIMIWPAGAPLSEELFEETLSTSLEATEIPSETKGKNTFHIKIHDRSVNNAVRSAASVICRHLGESCKGPYNLSESVSNRKFDGQFHVEIWSPQEPNEFEREYLVKLVEFQRYYGGLSPAGSRSGLKIPKIEFHLES</sequence>
<dbReference type="AlphaFoldDB" id="A0AA37FKJ1"/>
<evidence type="ECO:0000313" key="3">
    <source>
        <dbReference type="Proteomes" id="UP000887212"/>
    </source>
</evidence>
<evidence type="ECO:0000313" key="4">
    <source>
        <dbReference type="Proteomes" id="UP000887228"/>
    </source>
</evidence>
<reference evidence="1 4" key="1">
    <citation type="submission" date="2021-07" db="EMBL/GenBank/DDBJ databases">
        <title>Whole genome sequencing of carbapenem-resistant Pseudomonas spp. isolated in Japan.</title>
        <authorList>
            <person name="Suzuki M."/>
            <person name="Maehana S."/>
            <person name="Kitasato H."/>
        </authorList>
    </citation>
    <scope>NUCLEOTIDE SEQUENCE</scope>
    <source>
        <strain evidence="1">KAM435</strain>
        <strain evidence="2 4">KAM436</strain>
    </source>
</reference>
<organism evidence="1 3">
    <name type="scientific">Aquipseudomonas alcaligenes</name>
    <name type="common">Pseudomonas alcaligenes</name>
    <dbReference type="NCBI Taxonomy" id="43263"/>
    <lineage>
        <taxon>Bacteria</taxon>
        <taxon>Pseudomonadati</taxon>
        <taxon>Pseudomonadota</taxon>
        <taxon>Gammaproteobacteria</taxon>
        <taxon>Pseudomonadales</taxon>
        <taxon>Pseudomonadaceae</taxon>
        <taxon>Aquipseudomonas</taxon>
    </lineage>
</organism>
<comment type="caution">
    <text evidence="1">The sequence shown here is derived from an EMBL/GenBank/DDBJ whole genome shotgun (WGS) entry which is preliminary data.</text>
</comment>
<dbReference type="Proteomes" id="UP000887228">
    <property type="component" value="Unassembled WGS sequence"/>
</dbReference>
<accession>A0AA37FKJ1</accession>